<dbReference type="AlphaFoldDB" id="A0A3E2NCU8"/>
<protein>
    <recommendedName>
        <fullName evidence="5">Phage tail tape measure protein</fullName>
    </recommendedName>
</protein>
<sequence>MSDSAYKKTIVIGLDYAQFSGGITDMNRKMGLLEAEFKLAKEQAKNYGDETDQLTVKKEALSQMINLQSKIVDEHRKAYDKAVASGTATEKQTDALEKKMLTAMTTLEKLNGEYQNASKELEDYKDKSEEAGKAVEESEKKQRSFGDTIRDVGNAIGLEASPMLENFASKFDGLGEHVGIAMVAIGAMTTKLYDASKSAAEYADNILTLSSTTGLATDTLQKMDYAAELVDVSTEQISSSMTKMIKSMDGARDGNETLQKSFARLGVRYKEGNGELRNAEDTFYDLIDALGKITNETERDSKSMEIFGKSARELNPLIEAGSGKMRDLGKEAESLGYVLDDTALNKLGAFDDSLQRMNKSSEGLQNSFGLALAPIMTAFFDTLSSVPVPVLQSLITLGGTVASIMLVVKAIKEVTNTGKGMIDFFKGLDAQSIKTTAIIIGVVAALLALGVIIAVIAGKGNELNKTMDGVGNSVGNLKNTVQKQQTQYYASGTDYAPGGMAWIGEHGPEKVYLPTGSRVLNAADSKKSSGGDIYNVNVTIDAKNAKDFTDAVDFAQRMKPTIRAGRIGI</sequence>
<dbReference type="EMBL" id="QOHO01000031">
    <property type="protein sequence ID" value="RFZ78793.1"/>
    <property type="molecule type" value="Genomic_DNA"/>
</dbReference>
<accession>A0A3E2NCU8</accession>
<keyword evidence="2" id="KW-1133">Transmembrane helix</keyword>
<feature type="region of interest" description="Disordered" evidence="1">
    <location>
        <begin position="119"/>
        <end position="142"/>
    </location>
</feature>
<evidence type="ECO:0000256" key="2">
    <source>
        <dbReference type="SAM" id="Phobius"/>
    </source>
</evidence>
<dbReference type="OrthoDB" id="1677957at2"/>
<keyword evidence="2" id="KW-0472">Membrane</keyword>
<evidence type="ECO:0008006" key="5">
    <source>
        <dbReference type="Google" id="ProtNLM"/>
    </source>
</evidence>
<evidence type="ECO:0000313" key="3">
    <source>
        <dbReference type="EMBL" id="RFZ78793.1"/>
    </source>
</evidence>
<evidence type="ECO:0000256" key="1">
    <source>
        <dbReference type="SAM" id="MobiDB-lite"/>
    </source>
</evidence>
<organism evidence="3 4">
    <name type="scientific">Lacrimispora amygdalina</name>
    <dbReference type="NCBI Taxonomy" id="253257"/>
    <lineage>
        <taxon>Bacteria</taxon>
        <taxon>Bacillati</taxon>
        <taxon>Bacillota</taxon>
        <taxon>Clostridia</taxon>
        <taxon>Lachnospirales</taxon>
        <taxon>Lachnospiraceae</taxon>
        <taxon>Lacrimispora</taxon>
    </lineage>
</organism>
<dbReference type="RefSeq" id="WP_117417219.1">
    <property type="nucleotide sequence ID" value="NZ_QOHO01000031.1"/>
</dbReference>
<feature type="transmembrane region" description="Helical" evidence="2">
    <location>
        <begin position="432"/>
        <end position="457"/>
    </location>
</feature>
<keyword evidence="2" id="KW-0812">Transmembrane</keyword>
<evidence type="ECO:0000313" key="4">
    <source>
        <dbReference type="Proteomes" id="UP000260680"/>
    </source>
</evidence>
<proteinExistence type="predicted"/>
<name>A0A3E2NCU8_9FIRM</name>
<dbReference type="Gene3D" id="1.10.287.1490">
    <property type="match status" value="1"/>
</dbReference>
<dbReference type="Proteomes" id="UP000260680">
    <property type="component" value="Unassembled WGS sequence"/>
</dbReference>
<gene>
    <name evidence="3" type="ORF">DS742_11830</name>
</gene>
<comment type="caution">
    <text evidence="3">The sequence shown here is derived from an EMBL/GenBank/DDBJ whole genome shotgun (WGS) entry which is preliminary data.</text>
</comment>
<reference evidence="3 4" key="1">
    <citation type="submission" date="2018-07" db="EMBL/GenBank/DDBJ databases">
        <title>New species, Clostridium PI-S10-A1B.</title>
        <authorList>
            <person name="Krishna G."/>
            <person name="Summeta K."/>
            <person name="Shikha S."/>
            <person name="Prabhu P.B."/>
            <person name="Suresh K."/>
        </authorList>
    </citation>
    <scope>NUCLEOTIDE SEQUENCE [LARGE SCALE GENOMIC DNA]</scope>
    <source>
        <strain evidence="3 4">PI-S10-A1B</strain>
    </source>
</reference>